<keyword evidence="1" id="KW-1133">Transmembrane helix</keyword>
<gene>
    <name evidence="2" type="ORF">DY000_02020222</name>
</gene>
<evidence type="ECO:0000313" key="2">
    <source>
        <dbReference type="EMBL" id="KAF3592697.1"/>
    </source>
</evidence>
<keyword evidence="1" id="KW-0472">Membrane</keyword>
<evidence type="ECO:0000256" key="1">
    <source>
        <dbReference type="SAM" id="Phobius"/>
    </source>
</evidence>
<keyword evidence="3" id="KW-1185">Reference proteome</keyword>
<feature type="transmembrane region" description="Helical" evidence="1">
    <location>
        <begin position="40"/>
        <end position="59"/>
    </location>
</feature>
<dbReference type="Proteomes" id="UP000266723">
    <property type="component" value="Unassembled WGS sequence"/>
</dbReference>
<proteinExistence type="predicted"/>
<sequence>MGNLLDRLMYGMSSCLMYHLSQGILINHWSCGLRNHMLHMLIYSLSSISGGLNTVALLFDGI</sequence>
<name>A0ABQ7E6N8_BRACR</name>
<dbReference type="EMBL" id="QGKV02000299">
    <property type="protein sequence ID" value="KAF3592697.1"/>
    <property type="molecule type" value="Genomic_DNA"/>
</dbReference>
<reference evidence="2 3" key="1">
    <citation type="journal article" date="2020" name="BMC Genomics">
        <title>Intraspecific diversification of the crop wild relative Brassica cretica Lam. using demographic model selection.</title>
        <authorList>
            <person name="Kioukis A."/>
            <person name="Michalopoulou V.A."/>
            <person name="Briers L."/>
            <person name="Pirintsos S."/>
            <person name="Studholme D.J."/>
            <person name="Pavlidis P."/>
            <person name="Sarris P.F."/>
        </authorList>
    </citation>
    <scope>NUCLEOTIDE SEQUENCE [LARGE SCALE GENOMIC DNA]</scope>
    <source>
        <strain evidence="3">cv. PFS-1207/04</strain>
    </source>
</reference>
<protein>
    <submittedName>
        <fullName evidence="2">Uncharacterized protein</fullName>
    </submittedName>
</protein>
<evidence type="ECO:0000313" key="3">
    <source>
        <dbReference type="Proteomes" id="UP000266723"/>
    </source>
</evidence>
<keyword evidence="1" id="KW-0812">Transmembrane</keyword>
<organism evidence="2 3">
    <name type="scientific">Brassica cretica</name>
    <name type="common">Mustard</name>
    <dbReference type="NCBI Taxonomy" id="69181"/>
    <lineage>
        <taxon>Eukaryota</taxon>
        <taxon>Viridiplantae</taxon>
        <taxon>Streptophyta</taxon>
        <taxon>Embryophyta</taxon>
        <taxon>Tracheophyta</taxon>
        <taxon>Spermatophyta</taxon>
        <taxon>Magnoliopsida</taxon>
        <taxon>eudicotyledons</taxon>
        <taxon>Gunneridae</taxon>
        <taxon>Pentapetalae</taxon>
        <taxon>rosids</taxon>
        <taxon>malvids</taxon>
        <taxon>Brassicales</taxon>
        <taxon>Brassicaceae</taxon>
        <taxon>Brassiceae</taxon>
        <taxon>Brassica</taxon>
    </lineage>
</organism>
<accession>A0ABQ7E6N8</accession>
<comment type="caution">
    <text evidence="2">The sequence shown here is derived from an EMBL/GenBank/DDBJ whole genome shotgun (WGS) entry which is preliminary data.</text>
</comment>